<dbReference type="PANTHER" id="PTHR30146">
    <property type="entry name" value="LACI-RELATED TRANSCRIPTIONAL REPRESSOR"/>
    <property type="match status" value="1"/>
</dbReference>
<evidence type="ECO:0000313" key="7">
    <source>
        <dbReference type="Proteomes" id="UP000265719"/>
    </source>
</evidence>
<dbReference type="InterPro" id="IPR010982">
    <property type="entry name" value="Lambda_DNA-bd_dom_sf"/>
</dbReference>
<dbReference type="Proteomes" id="UP000265719">
    <property type="component" value="Chromosome"/>
</dbReference>
<evidence type="ECO:0000313" key="6">
    <source>
        <dbReference type="EMBL" id="UOE21065.1"/>
    </source>
</evidence>
<dbReference type="Pfam" id="PF13377">
    <property type="entry name" value="Peripla_BP_3"/>
    <property type="match status" value="1"/>
</dbReference>
<evidence type="ECO:0000256" key="1">
    <source>
        <dbReference type="ARBA" id="ARBA00023015"/>
    </source>
</evidence>
<protein>
    <submittedName>
        <fullName evidence="6">LacI family DNA-binding transcriptional regulator</fullName>
    </submittedName>
</protein>
<dbReference type="CDD" id="cd06293">
    <property type="entry name" value="PBP1_LacI-like"/>
    <property type="match status" value="1"/>
</dbReference>
<dbReference type="Gene3D" id="3.40.50.2300">
    <property type="match status" value="2"/>
</dbReference>
<dbReference type="GO" id="GO:0000976">
    <property type="term" value="F:transcription cis-regulatory region binding"/>
    <property type="evidence" value="ECO:0007669"/>
    <property type="project" value="TreeGrafter"/>
</dbReference>
<dbReference type="CDD" id="cd01392">
    <property type="entry name" value="HTH_LacI"/>
    <property type="match status" value="1"/>
</dbReference>
<gene>
    <name evidence="6" type="ORF">NI17_007935</name>
</gene>
<dbReference type="InterPro" id="IPR000843">
    <property type="entry name" value="HTH_LacI"/>
</dbReference>
<dbReference type="InterPro" id="IPR046335">
    <property type="entry name" value="LacI/GalR-like_sensor"/>
</dbReference>
<evidence type="ECO:0000259" key="5">
    <source>
        <dbReference type="PROSITE" id="PS50932"/>
    </source>
</evidence>
<dbReference type="PROSITE" id="PS50932">
    <property type="entry name" value="HTH_LACI_2"/>
    <property type="match status" value="1"/>
</dbReference>
<keyword evidence="7" id="KW-1185">Reference proteome</keyword>
<feature type="domain" description="HTH lacI-type" evidence="5">
    <location>
        <begin position="26"/>
        <end position="80"/>
    </location>
</feature>
<keyword evidence="3" id="KW-0804">Transcription</keyword>
<keyword evidence="2 6" id="KW-0238">DNA-binding</keyword>
<dbReference type="GO" id="GO:0003700">
    <property type="term" value="F:DNA-binding transcription factor activity"/>
    <property type="evidence" value="ECO:0007669"/>
    <property type="project" value="TreeGrafter"/>
</dbReference>
<dbReference type="SUPFAM" id="SSF53822">
    <property type="entry name" value="Periplasmic binding protein-like I"/>
    <property type="match status" value="1"/>
</dbReference>
<dbReference type="RefSeq" id="WP_084012567.1">
    <property type="nucleotide sequence ID" value="NZ_CP063196.1"/>
</dbReference>
<dbReference type="PROSITE" id="PS00356">
    <property type="entry name" value="HTH_LACI_1"/>
    <property type="match status" value="1"/>
</dbReference>
<evidence type="ECO:0000256" key="3">
    <source>
        <dbReference type="ARBA" id="ARBA00023163"/>
    </source>
</evidence>
<organism evidence="6 7">
    <name type="scientific">Thermobifida halotolerans</name>
    <dbReference type="NCBI Taxonomy" id="483545"/>
    <lineage>
        <taxon>Bacteria</taxon>
        <taxon>Bacillati</taxon>
        <taxon>Actinomycetota</taxon>
        <taxon>Actinomycetes</taxon>
        <taxon>Streptosporangiales</taxon>
        <taxon>Nocardiopsidaceae</taxon>
        <taxon>Thermobifida</taxon>
    </lineage>
</organism>
<dbReference type="KEGG" id="thao:NI17_007935"/>
<proteinExistence type="predicted"/>
<feature type="compositionally biased region" description="Pro residues" evidence="4">
    <location>
        <begin position="1"/>
        <end position="11"/>
    </location>
</feature>
<accession>A0AA97LZM1</accession>
<dbReference type="Pfam" id="PF00356">
    <property type="entry name" value="LacI"/>
    <property type="match status" value="1"/>
</dbReference>
<sequence>MESTVCPPPQSGAPALPAPENTRRPVGINDVAARAGVSPGTVSNVLNRPERVAEATRLRVERAIRELDYVRNSSGRSLRAGRSDSVGLLVLDVTNPFFTMVARGVEDQAAEDGLTVMLLNSAENPERQRRSLRVLAEHRAAGAVVMPVDNDVADLLWLRERGIPWVLLDRGDVAVDVGSSVYVDNHAGGLAAGRHLVSLGHERITYLSGPLSLEQCRTRLAGLRAALEENGVEAGDAVRLIEAPSLTADSGEKAVEEVLAGGPRRRPQAVFCANDQLALGLLKGLGARGLSVPDDLSVVGYDDVDVAALVHPGLTTVAQPKYQIGRAAMRLLAAEIHEPRGAHERLVFTPRLVVRGSTAAHRG</sequence>
<keyword evidence="1" id="KW-0805">Transcription regulation</keyword>
<dbReference type="InterPro" id="IPR028082">
    <property type="entry name" value="Peripla_BP_I"/>
</dbReference>
<evidence type="ECO:0000256" key="2">
    <source>
        <dbReference type="ARBA" id="ARBA00023125"/>
    </source>
</evidence>
<dbReference type="SUPFAM" id="SSF47413">
    <property type="entry name" value="lambda repressor-like DNA-binding domains"/>
    <property type="match status" value="1"/>
</dbReference>
<reference evidence="6" key="1">
    <citation type="submission" date="2020-10" db="EMBL/GenBank/DDBJ databases">
        <title>De novo genome project of the cellulose decomposer Thermobifida halotolerans type strain.</title>
        <authorList>
            <person name="Nagy I."/>
            <person name="Horvath B."/>
            <person name="Kukolya J."/>
            <person name="Nagy I."/>
            <person name="Orsini M."/>
        </authorList>
    </citation>
    <scope>NUCLEOTIDE SEQUENCE</scope>
    <source>
        <strain evidence="6">DSM 44931</strain>
    </source>
</reference>
<name>A0AA97LZM1_9ACTN</name>
<dbReference type="SMART" id="SM00354">
    <property type="entry name" value="HTH_LACI"/>
    <property type="match status" value="1"/>
</dbReference>
<dbReference type="AlphaFoldDB" id="A0AA97LZM1"/>
<feature type="region of interest" description="Disordered" evidence="4">
    <location>
        <begin position="1"/>
        <end position="24"/>
    </location>
</feature>
<dbReference type="PANTHER" id="PTHR30146:SF109">
    <property type="entry name" value="HTH-TYPE TRANSCRIPTIONAL REGULATOR GALS"/>
    <property type="match status" value="1"/>
</dbReference>
<dbReference type="EMBL" id="CP063196">
    <property type="protein sequence ID" value="UOE21065.1"/>
    <property type="molecule type" value="Genomic_DNA"/>
</dbReference>
<dbReference type="Gene3D" id="1.10.260.40">
    <property type="entry name" value="lambda repressor-like DNA-binding domains"/>
    <property type="match status" value="1"/>
</dbReference>
<evidence type="ECO:0000256" key="4">
    <source>
        <dbReference type="SAM" id="MobiDB-lite"/>
    </source>
</evidence>